<dbReference type="InterPro" id="IPR033985">
    <property type="entry name" value="SusD-like_N"/>
</dbReference>
<organism evidence="8 9">
    <name type="scientific">Croceivirga radicis</name>
    <dbReference type="NCBI Taxonomy" id="1929488"/>
    <lineage>
        <taxon>Bacteria</taxon>
        <taxon>Pseudomonadati</taxon>
        <taxon>Bacteroidota</taxon>
        <taxon>Flavobacteriia</taxon>
        <taxon>Flavobacteriales</taxon>
        <taxon>Flavobacteriaceae</taxon>
        <taxon>Croceivirga</taxon>
    </lineage>
</organism>
<evidence type="ECO:0000259" key="7">
    <source>
        <dbReference type="Pfam" id="PF14322"/>
    </source>
</evidence>
<dbReference type="PROSITE" id="PS51257">
    <property type="entry name" value="PROKAR_LIPOPROTEIN"/>
    <property type="match status" value="1"/>
</dbReference>
<sequence length="551" mass="62800">MKKYIYIFLTISLLFSCDKDFLEEKPEDFLSSANAFTTYEDFLASVNNLYFLYRRQYFSRDENRPFDFIYGTDIVFDGQRSTQRHSNMVAAYDPVAEIPRVHWNLLFKTISEANAVIDQVEQSNLTDDQKTDILSQARFFRGISYRSLAYLYGGVPLVLEQLTAPKTDFTRNTKEEVLNQVIEDLNYAKDNLPSIEEAADGRVNSLAAYHLLAEVYLAVNRPQDAVAAATVVINNPATALMTTRFGSRANEEPGDVYWDLFRKNNQNRSSGNTEGIWVIQFETDVLGGGTTSTGRGGSYMLERHHGTFMRDLRVDGDRPFSWPIGDYTAGRGIGWAISTRHFSNTIWETDFDSDIRNAGHNFVREFTSTNPNSPLFGQVISTENPPEGVEVPSRTFYAYQSKCTTPFNHPDGLYANPETYQLTNAAGATYTDQYMFRLAETYLLRAEAYLMAGNLTDAASDINTVRARSNATPVAASNVDMDYILDERMRELGIEEKRRLTLMRTGLLYDRVLRFNPYYADEIQEHYNLWPIPANEIERNKDGNLEQNPGY</sequence>
<evidence type="ECO:0000313" key="9">
    <source>
        <dbReference type="Proteomes" id="UP000191680"/>
    </source>
</evidence>
<accession>A0A1V6LSV8</accession>
<dbReference type="OrthoDB" id="5694214at2"/>
<gene>
    <name evidence="8" type="ORF">BUL40_08215</name>
</gene>
<comment type="subcellular location">
    <subcellularLocation>
        <location evidence="1">Cell outer membrane</location>
    </subcellularLocation>
</comment>
<feature type="domain" description="SusD-like N-terminal" evidence="7">
    <location>
        <begin position="20"/>
        <end position="217"/>
    </location>
</feature>
<dbReference type="RefSeq" id="WP_080318845.1">
    <property type="nucleotide sequence ID" value="NZ_MTBC01000004.1"/>
</dbReference>
<dbReference type="Pfam" id="PF14322">
    <property type="entry name" value="SusD-like_3"/>
    <property type="match status" value="1"/>
</dbReference>
<dbReference type="SUPFAM" id="SSF48452">
    <property type="entry name" value="TPR-like"/>
    <property type="match status" value="1"/>
</dbReference>
<protein>
    <submittedName>
        <fullName evidence="8">RagB/SusD family nutrient uptake outer membrane protein</fullName>
    </submittedName>
</protein>
<feature type="domain" description="RagB/SusD" evidence="6">
    <location>
        <begin position="319"/>
        <end position="551"/>
    </location>
</feature>
<dbReference type="GO" id="GO:0009279">
    <property type="term" value="C:cell outer membrane"/>
    <property type="evidence" value="ECO:0007669"/>
    <property type="project" value="UniProtKB-SubCell"/>
</dbReference>
<proteinExistence type="inferred from homology"/>
<reference evidence="8 9" key="1">
    <citation type="submission" date="2016-12" db="EMBL/GenBank/DDBJ databases">
        <authorList>
            <person name="Song W.-J."/>
            <person name="Kurnit D.M."/>
        </authorList>
    </citation>
    <scope>NUCLEOTIDE SEQUENCE [LARGE SCALE GENOMIC DNA]</scope>
    <source>
        <strain evidence="8 9">HSG9</strain>
    </source>
</reference>
<dbReference type="AlphaFoldDB" id="A0A1V6LSV8"/>
<evidence type="ECO:0000256" key="2">
    <source>
        <dbReference type="ARBA" id="ARBA00006275"/>
    </source>
</evidence>
<dbReference type="Pfam" id="PF07980">
    <property type="entry name" value="SusD_RagB"/>
    <property type="match status" value="1"/>
</dbReference>
<evidence type="ECO:0000256" key="3">
    <source>
        <dbReference type="ARBA" id="ARBA00022729"/>
    </source>
</evidence>
<dbReference type="InterPro" id="IPR012944">
    <property type="entry name" value="SusD_RagB_dom"/>
</dbReference>
<name>A0A1V6LSV8_9FLAO</name>
<dbReference type="InterPro" id="IPR011990">
    <property type="entry name" value="TPR-like_helical_dom_sf"/>
</dbReference>
<keyword evidence="9" id="KW-1185">Reference proteome</keyword>
<keyword evidence="4" id="KW-0472">Membrane</keyword>
<evidence type="ECO:0000313" key="8">
    <source>
        <dbReference type="EMBL" id="OQD43066.1"/>
    </source>
</evidence>
<dbReference type="Proteomes" id="UP000191680">
    <property type="component" value="Unassembled WGS sequence"/>
</dbReference>
<evidence type="ECO:0000259" key="6">
    <source>
        <dbReference type="Pfam" id="PF07980"/>
    </source>
</evidence>
<evidence type="ECO:0000256" key="5">
    <source>
        <dbReference type="ARBA" id="ARBA00023237"/>
    </source>
</evidence>
<comment type="similarity">
    <text evidence="2">Belongs to the SusD family.</text>
</comment>
<evidence type="ECO:0000256" key="4">
    <source>
        <dbReference type="ARBA" id="ARBA00023136"/>
    </source>
</evidence>
<evidence type="ECO:0000256" key="1">
    <source>
        <dbReference type="ARBA" id="ARBA00004442"/>
    </source>
</evidence>
<keyword evidence="5" id="KW-0998">Cell outer membrane</keyword>
<dbReference type="EMBL" id="MTBC01000004">
    <property type="protein sequence ID" value="OQD43066.1"/>
    <property type="molecule type" value="Genomic_DNA"/>
</dbReference>
<keyword evidence="3" id="KW-0732">Signal</keyword>
<comment type="caution">
    <text evidence="8">The sequence shown here is derived from an EMBL/GenBank/DDBJ whole genome shotgun (WGS) entry which is preliminary data.</text>
</comment>
<dbReference type="Gene3D" id="1.25.40.390">
    <property type="match status" value="1"/>
</dbReference>